<gene>
    <name evidence="1" type="primary">cas8c</name>
    <name evidence="1" type="ORF">V4F39_06185</name>
</gene>
<evidence type="ECO:0000313" key="1">
    <source>
        <dbReference type="EMBL" id="MEF7613495.1"/>
    </source>
</evidence>
<dbReference type="CDD" id="cd09757">
    <property type="entry name" value="Cas8c_I-C"/>
    <property type="match status" value="1"/>
</dbReference>
<dbReference type="InterPro" id="IPR010144">
    <property type="entry name" value="CRISPR-assoc_prot_Csd1-typ"/>
</dbReference>
<accession>A0AAW9QFT0</accession>
<comment type="caution">
    <text evidence="1">The sequence shown here is derived from an EMBL/GenBank/DDBJ whole genome shotgun (WGS) entry which is preliminary data.</text>
</comment>
<proteinExistence type="predicted"/>
<dbReference type="AlphaFoldDB" id="A0AAW9QFT0"/>
<reference evidence="1 2" key="1">
    <citation type="submission" date="2024-02" db="EMBL/GenBank/DDBJ databases">
        <title>Genome sequence of Aquincola sp. MAHUQ-54.</title>
        <authorList>
            <person name="Huq M.A."/>
        </authorList>
    </citation>
    <scope>NUCLEOTIDE SEQUENCE [LARGE SCALE GENOMIC DNA]</scope>
    <source>
        <strain evidence="1 2">MAHUQ-54</strain>
    </source>
</reference>
<sequence length="590" mass="65626">MILQALADYYDRRCADPDPALRLPSFGLEDKEIPFVIELTEDGQVLRVRDTRSLDGKKLRAKSFLVPQGEKKTSGVKANLLWDTAAYVIGLARERKGKTELTPAQAFLQRIEALPEAARADVGIRAVLAALHRADWSIIEAHPAWPDISESNPVMTFELAGDDRLICQRSAVVASAMPAPAADDATGICLVDGTHQPLQRLHPSIKGVWGAQSSGANVISFNARSFESYGKTDRQGENAPVGQRAAFAYTTALNCLLGRDSRNRVQVGDASTVFWADRATAFPNLLSDLFGEDKDEPDRGVRAVQALLEACRNGQLPVAERDVRFFVLGLSPNAARISVRFWWHAPLQELAPRVLQHFADLRIVRRFDSDPPVPSLFRLLSGLALQGKLDNVPPRLAGEWMRTILEGTPYPAGLLNTAVIRCKAEQDVTYLRAAVLKAWLNRDHRRSHPALPSDHAHFKETVDMAQEDIPYRLGRLFAVLERIQQAAQPGINATIRDRYYGAACTTPVAVFSTLIRLKNAHLKKLVDKQTAYFERLIGEIVEPMTEFPRQLNLADQGRFALGYYHQRQSFFARKDEAAHTDTPNTTTEEA</sequence>
<dbReference type="RefSeq" id="WP_332288433.1">
    <property type="nucleotide sequence ID" value="NZ_JAZIBG010000017.1"/>
</dbReference>
<dbReference type="Pfam" id="PF09709">
    <property type="entry name" value="Cas_Csd1"/>
    <property type="match status" value="1"/>
</dbReference>
<protein>
    <submittedName>
        <fullName evidence="1">Type I-C CRISPR-associated protein Cas8c/Csd1</fullName>
    </submittedName>
</protein>
<keyword evidence="2" id="KW-1185">Reference proteome</keyword>
<dbReference type="EMBL" id="JAZIBG010000017">
    <property type="protein sequence ID" value="MEF7613495.1"/>
    <property type="molecule type" value="Genomic_DNA"/>
</dbReference>
<evidence type="ECO:0000313" key="2">
    <source>
        <dbReference type="Proteomes" id="UP001336250"/>
    </source>
</evidence>
<dbReference type="NCBIfam" id="TIGR01863">
    <property type="entry name" value="cas_Csd1"/>
    <property type="match status" value="1"/>
</dbReference>
<organism evidence="1 2">
    <name type="scientific">Aquincola agrisoli</name>
    <dbReference type="NCBI Taxonomy" id="3119538"/>
    <lineage>
        <taxon>Bacteria</taxon>
        <taxon>Pseudomonadati</taxon>
        <taxon>Pseudomonadota</taxon>
        <taxon>Betaproteobacteria</taxon>
        <taxon>Burkholderiales</taxon>
        <taxon>Sphaerotilaceae</taxon>
        <taxon>Aquincola</taxon>
    </lineage>
</organism>
<name>A0AAW9QFT0_9BURK</name>
<dbReference type="Proteomes" id="UP001336250">
    <property type="component" value="Unassembled WGS sequence"/>
</dbReference>